<sequence>MKRRVYRAFFIIYTQILHINAFNGILLLASGQKNDNENRSLTDEKSVTRRFTCQCRL</sequence>
<organism evidence="2 3">
    <name type="scientific">Winslowiella toletana</name>
    <dbReference type="NCBI Taxonomy" id="92490"/>
    <lineage>
        <taxon>Bacteria</taxon>
        <taxon>Pseudomonadati</taxon>
        <taxon>Pseudomonadota</taxon>
        <taxon>Gammaproteobacteria</taxon>
        <taxon>Enterobacterales</taxon>
        <taxon>Erwiniaceae</taxon>
        <taxon>Winslowiella</taxon>
    </lineage>
</organism>
<keyword evidence="3" id="KW-1185">Reference proteome</keyword>
<evidence type="ECO:0000313" key="2">
    <source>
        <dbReference type="EMBL" id="MBP2170579.1"/>
    </source>
</evidence>
<comment type="caution">
    <text evidence="2">The sequence shown here is derived from an EMBL/GenBank/DDBJ whole genome shotgun (WGS) entry which is preliminary data.</text>
</comment>
<keyword evidence="1" id="KW-1133">Transmembrane helix</keyword>
<evidence type="ECO:0000313" key="3">
    <source>
        <dbReference type="Proteomes" id="UP001195624"/>
    </source>
</evidence>
<reference evidence="3" key="2">
    <citation type="submission" date="2023-07" db="EMBL/GenBank/DDBJ databases">
        <title>Genome mining of underrepresented organisms for secondary metabolites.</title>
        <authorList>
            <person name="D'Agostino P.M."/>
        </authorList>
    </citation>
    <scope>NUCLEOTIDE SEQUENCE [LARGE SCALE GENOMIC DNA]</scope>
    <source>
        <strain evidence="3">WS4403</strain>
    </source>
</reference>
<keyword evidence="1" id="KW-0812">Transmembrane</keyword>
<evidence type="ECO:0000256" key="1">
    <source>
        <dbReference type="SAM" id="Phobius"/>
    </source>
</evidence>
<name>A0ABS4PD74_9GAMM</name>
<accession>A0ABS4PD74</accession>
<dbReference type="EMBL" id="JAGGMQ010000001">
    <property type="protein sequence ID" value="MBP2170579.1"/>
    <property type="molecule type" value="Genomic_DNA"/>
</dbReference>
<reference evidence="2 3" key="1">
    <citation type="submission" date="2021-03" db="EMBL/GenBank/DDBJ databases">
        <authorList>
            <person name="D'Agostino P."/>
            <person name="Huntemann M."/>
            <person name="Clum A."/>
            <person name="Spunde A."/>
            <person name="Palaniappan K."/>
            <person name="Ritter S."/>
            <person name="Mikhailova N."/>
            <person name="Chen I.-M."/>
            <person name="Stamatis D."/>
            <person name="Reddy T."/>
            <person name="O'Malley R."/>
            <person name="Daum C."/>
            <person name="Shapiro N."/>
            <person name="Ivanova N."/>
            <person name="Kyrpides N."/>
            <person name="Woyke T."/>
        </authorList>
    </citation>
    <scope>NUCLEOTIDE SEQUENCE [LARGE SCALE GENOMIC DNA]</scope>
    <source>
        <strain evidence="2 3">WS4403</strain>
    </source>
</reference>
<proteinExistence type="predicted"/>
<gene>
    <name evidence="2" type="ORF">J2125_003771</name>
</gene>
<dbReference type="Proteomes" id="UP001195624">
    <property type="component" value="Unassembled WGS sequence"/>
</dbReference>
<protein>
    <submittedName>
        <fullName evidence="2">Uncharacterized protein</fullName>
    </submittedName>
</protein>
<keyword evidence="1" id="KW-0472">Membrane</keyword>
<feature type="transmembrane region" description="Helical" evidence="1">
    <location>
        <begin position="6"/>
        <end position="29"/>
    </location>
</feature>